<feature type="compositionally biased region" description="Basic and acidic residues" evidence="9">
    <location>
        <begin position="736"/>
        <end position="746"/>
    </location>
</feature>
<feature type="compositionally biased region" description="Polar residues" evidence="9">
    <location>
        <begin position="1508"/>
        <end position="1531"/>
    </location>
</feature>
<dbReference type="RefSeq" id="XP_035826956.1">
    <property type="nucleotide sequence ID" value="XM_035971063.1"/>
</dbReference>
<feature type="region of interest" description="Disordered" evidence="9">
    <location>
        <begin position="729"/>
        <end position="799"/>
    </location>
</feature>
<evidence type="ECO:0000256" key="4">
    <source>
        <dbReference type="ARBA" id="ARBA00022490"/>
    </source>
</evidence>
<feature type="compositionally biased region" description="Gly residues" evidence="9">
    <location>
        <begin position="974"/>
        <end position="990"/>
    </location>
</feature>
<keyword evidence="5" id="KW-0378">Hydrolase</keyword>
<dbReference type="EC" id="3.1.3.16" evidence="3"/>
<dbReference type="SUPFAM" id="SSF52799">
    <property type="entry name" value="(Phosphotyrosine protein) phosphatases II"/>
    <property type="match status" value="1"/>
</dbReference>
<protein>
    <recommendedName>
        <fullName evidence="3">protein-serine/threonine phosphatase</fullName>
        <ecNumber evidence="3">3.1.3.16</ecNumber>
    </recommendedName>
</protein>
<feature type="region of interest" description="Disordered" evidence="9">
    <location>
        <begin position="1478"/>
        <end position="1612"/>
    </location>
</feature>
<feature type="compositionally biased region" description="Basic and acidic residues" evidence="9">
    <location>
        <begin position="902"/>
        <end position="917"/>
    </location>
</feature>
<name>A0ABM1VX14_APLCA</name>
<feature type="compositionally biased region" description="Acidic residues" evidence="9">
    <location>
        <begin position="16"/>
        <end position="27"/>
    </location>
</feature>
<feature type="region of interest" description="Disordered" evidence="9">
    <location>
        <begin position="882"/>
        <end position="927"/>
    </location>
</feature>
<feature type="domain" description="Tyrosine specific protein phosphatases" evidence="11">
    <location>
        <begin position="385"/>
        <end position="442"/>
    </location>
</feature>
<feature type="compositionally biased region" description="Gly residues" evidence="9">
    <location>
        <begin position="1760"/>
        <end position="1769"/>
    </location>
</feature>
<gene>
    <name evidence="14" type="primary">LOC101847276</name>
</gene>
<dbReference type="PROSITE" id="PS50056">
    <property type="entry name" value="TYR_PHOSPHATASE_2"/>
    <property type="match status" value="1"/>
</dbReference>
<accession>A0ABM1VX14</accession>
<dbReference type="PANTHER" id="PTHR45864:SF2">
    <property type="entry name" value="PROTEIN PHOSPHATASE SLINGSHOT"/>
    <property type="match status" value="1"/>
</dbReference>
<evidence type="ECO:0000256" key="1">
    <source>
        <dbReference type="ARBA" id="ARBA00004245"/>
    </source>
</evidence>
<dbReference type="PANTHER" id="PTHR45864">
    <property type="entry name" value="SLINGSHOT PROTEIN PHOSPHATASE HOMOLOG"/>
    <property type="match status" value="1"/>
</dbReference>
<feature type="region of interest" description="Disordered" evidence="9">
    <location>
        <begin position="1631"/>
        <end position="1769"/>
    </location>
</feature>
<feature type="compositionally biased region" description="Low complexity" evidence="9">
    <location>
        <begin position="1571"/>
        <end position="1580"/>
    </location>
</feature>
<dbReference type="InterPro" id="IPR016130">
    <property type="entry name" value="Tyr_Pase_AS"/>
</dbReference>
<feature type="region of interest" description="Disordered" evidence="9">
    <location>
        <begin position="1391"/>
        <end position="1466"/>
    </location>
</feature>
<keyword evidence="7" id="KW-0206">Cytoskeleton</keyword>
<feature type="region of interest" description="Disordered" evidence="9">
    <location>
        <begin position="826"/>
        <end position="846"/>
    </location>
</feature>
<dbReference type="Pfam" id="PF00782">
    <property type="entry name" value="DSPc"/>
    <property type="match status" value="1"/>
</dbReference>
<dbReference type="InterPro" id="IPR043587">
    <property type="entry name" value="Phosphatase_SSH-like"/>
</dbReference>
<evidence type="ECO:0000256" key="2">
    <source>
        <dbReference type="ARBA" id="ARBA00009580"/>
    </source>
</evidence>
<feature type="compositionally biased region" description="Polar residues" evidence="9">
    <location>
        <begin position="748"/>
        <end position="770"/>
    </location>
</feature>
<comment type="catalytic activity">
    <reaction evidence="8">
        <text>O-phospho-L-threonyl-[protein] + H2O = L-threonyl-[protein] + phosphate</text>
        <dbReference type="Rhea" id="RHEA:47004"/>
        <dbReference type="Rhea" id="RHEA-COMP:11060"/>
        <dbReference type="Rhea" id="RHEA-COMP:11605"/>
        <dbReference type="ChEBI" id="CHEBI:15377"/>
        <dbReference type="ChEBI" id="CHEBI:30013"/>
        <dbReference type="ChEBI" id="CHEBI:43474"/>
        <dbReference type="ChEBI" id="CHEBI:61977"/>
        <dbReference type="EC" id="3.1.3.16"/>
    </reaction>
</comment>
<dbReference type="PROSITE" id="PS50054">
    <property type="entry name" value="TYR_PHOSPHATASE_DUAL"/>
    <property type="match status" value="1"/>
</dbReference>
<dbReference type="InterPro" id="IPR000387">
    <property type="entry name" value="Tyr_Pase_dom"/>
</dbReference>
<dbReference type="InterPro" id="IPR000340">
    <property type="entry name" value="Dual-sp_phosphatase_cat-dom"/>
</dbReference>
<evidence type="ECO:0000256" key="3">
    <source>
        <dbReference type="ARBA" id="ARBA00013081"/>
    </source>
</evidence>
<keyword evidence="4" id="KW-0963">Cytoplasm</keyword>
<feature type="domain" description="Tyrosine-protein phosphatase" evidence="10">
    <location>
        <begin position="323"/>
        <end position="464"/>
    </location>
</feature>
<feature type="region of interest" description="Disordered" evidence="9">
    <location>
        <begin position="1"/>
        <end position="40"/>
    </location>
</feature>
<evidence type="ECO:0000259" key="10">
    <source>
        <dbReference type="PROSITE" id="PS50054"/>
    </source>
</evidence>
<dbReference type="PROSITE" id="PS51998">
    <property type="entry name" value="DEK_C"/>
    <property type="match status" value="1"/>
</dbReference>
<feature type="compositionally biased region" description="Low complexity" evidence="9">
    <location>
        <begin position="1442"/>
        <end position="1454"/>
    </location>
</feature>
<comment type="similarity">
    <text evidence="2">Belongs to the protein-tyrosine phosphatase family.</text>
</comment>
<dbReference type="InterPro" id="IPR029021">
    <property type="entry name" value="Prot-tyrosine_phosphatase-like"/>
</dbReference>
<feature type="compositionally biased region" description="Polar residues" evidence="9">
    <location>
        <begin position="826"/>
        <end position="839"/>
    </location>
</feature>
<evidence type="ECO:0000259" key="12">
    <source>
        <dbReference type="PROSITE" id="PS51998"/>
    </source>
</evidence>
<feature type="region of interest" description="Disordered" evidence="9">
    <location>
        <begin position="662"/>
        <end position="686"/>
    </location>
</feature>
<dbReference type="Gene3D" id="3.90.190.10">
    <property type="entry name" value="Protein tyrosine phosphatase superfamily"/>
    <property type="match status" value="1"/>
</dbReference>
<dbReference type="SMART" id="SM00195">
    <property type="entry name" value="DSPc"/>
    <property type="match status" value="1"/>
</dbReference>
<evidence type="ECO:0000313" key="13">
    <source>
        <dbReference type="Proteomes" id="UP000694888"/>
    </source>
</evidence>
<dbReference type="InterPro" id="IPR043588">
    <property type="entry name" value="SSH-N"/>
</dbReference>
<feature type="compositionally biased region" description="Polar residues" evidence="9">
    <location>
        <begin position="1"/>
        <end position="14"/>
    </location>
</feature>
<keyword evidence="13" id="KW-1185">Reference proteome</keyword>
<feature type="compositionally biased region" description="Basic and acidic residues" evidence="9">
    <location>
        <begin position="1631"/>
        <end position="1647"/>
    </location>
</feature>
<dbReference type="GeneID" id="101847276"/>
<evidence type="ECO:0000256" key="5">
    <source>
        <dbReference type="ARBA" id="ARBA00022801"/>
    </source>
</evidence>
<evidence type="ECO:0000313" key="14">
    <source>
        <dbReference type="RefSeq" id="XP_035826956.1"/>
    </source>
</evidence>
<comment type="subcellular location">
    <subcellularLocation>
        <location evidence="1">Cytoplasm</location>
        <location evidence="1">Cytoskeleton</location>
    </subcellularLocation>
</comment>
<dbReference type="InterPro" id="IPR020422">
    <property type="entry name" value="TYR_PHOSPHATASE_DUAL_dom"/>
</dbReference>
<evidence type="ECO:0000256" key="9">
    <source>
        <dbReference type="SAM" id="MobiDB-lite"/>
    </source>
</evidence>
<feature type="domain" description="DEK-C" evidence="12">
    <location>
        <begin position="264"/>
        <end position="319"/>
    </location>
</feature>
<evidence type="ECO:0000256" key="6">
    <source>
        <dbReference type="ARBA" id="ARBA00022912"/>
    </source>
</evidence>
<evidence type="ECO:0000259" key="11">
    <source>
        <dbReference type="PROSITE" id="PS50056"/>
    </source>
</evidence>
<proteinExistence type="inferred from homology"/>
<feature type="region of interest" description="Disordered" evidence="9">
    <location>
        <begin position="547"/>
        <end position="568"/>
    </location>
</feature>
<organism evidence="13 14">
    <name type="scientific">Aplysia californica</name>
    <name type="common">California sea hare</name>
    <dbReference type="NCBI Taxonomy" id="6500"/>
    <lineage>
        <taxon>Eukaryota</taxon>
        <taxon>Metazoa</taxon>
        <taxon>Spiralia</taxon>
        <taxon>Lophotrochozoa</taxon>
        <taxon>Mollusca</taxon>
        <taxon>Gastropoda</taxon>
        <taxon>Heterobranchia</taxon>
        <taxon>Euthyneura</taxon>
        <taxon>Tectipleura</taxon>
        <taxon>Aplysiida</taxon>
        <taxon>Aplysioidea</taxon>
        <taxon>Aplysiidae</taxon>
        <taxon>Aplysia</taxon>
    </lineage>
</organism>
<evidence type="ECO:0000256" key="8">
    <source>
        <dbReference type="ARBA" id="ARBA00048336"/>
    </source>
</evidence>
<dbReference type="Pfam" id="PF23040">
    <property type="entry name" value="PH_SSH1-like_1st"/>
    <property type="match status" value="1"/>
</dbReference>
<sequence>MALVTIQRSPSPSTDPDLETADSSEDVSDGRSQIRKRSKTPREKLRKIFSTVRFISKLRPCLSESYFTVKGAALILPHNECNKKSVKKTHGGELQSHLQAMLHLLRPEDKIKIAVRLEDTVPTYHRYLAVVSTNGKQDTEEAVVLGMGCSGTEADIGLVMPVWMGLRLQLGGDGGFSLCMDELAYLFKPVSVQAMWSAIQHLVKVMHVAEDRKYIHDGLTHTWVGYYRSRIDHRDTAKTCQWNNEGVDTYAPSSLSINSDDENEQIKRVISQKLKEVMMTVDLDEATSIGLRKAVEAKMGISLTSLKSYFDEEVMRILGQMDEPSKILDFLYLGSEWNACNLEELKGKGIGYILNVTREIDNFFMGMFQYYNVRLYDVEESDLLKHWDKTYKFIAKARDHNSKVLVHCKMGISRSASTVMAYLMKENRWGVDEAYQFVKSRRSCVRPNEGFMEQLHMYEAILTASNKRDIFRCQSDQNLLDEPGKEEMDTSQGSFLGDSLFHVMSHSEWPTAAGSGAHEEEWMHQLHTGSVPNSDLMHIEADVETESRSADSIEEALPDMPSPPPTNQREVILTSADQSLSATLSSSSPPTGATVGLMEGGDRACGGLSFVDTAEGNMWLKQEGIDDAAYLSMQGGGGMSNAALGPSRIRPDSSWIRLDAVEDETSTDGPPKISEDGEEQTLPSGESSVACEILDDAMAPFGDGSASGGHGRVDADGRGLLFLQDATVTDSSDFSEDAKNKPDAHCEVTQTPTNLSPSSLHSAQVGQPSAFTKYVAEDSQHQQQQRRAEPSPRDASQLDPSAKIAGATKGGFLNTCQSLPHLQQATPISSVPPATSSAPHQLPAGRVARDKLPLGVTMSSSSSLSSHRPQFADPVLCGAGEEAVSKSGTHSPGEEEAGLATESDKPLLRKEGDKGEPLAEPPAGKIPLSKVELGVRQYFFREKIPWNPGRVRKMREEINTTGQIWGEDAEKGSPGSGEGSEEGSSGGGNGWLCPAGSEVSSDQALLEQLAEQPALTPLSQSQSCMELYVLPPAAEGEESCPLSLYQKEEIPLEPGTVLRTRLEIEERQRLFCGESDQEIFGTTRPVVRTASLKRDSESPRPRYCEQRRMTCGPIMSPLSGKSLDDLRPVGSADDNDISNFSFPVFRGFPGQAETTEGGERKTAEQMRESSCGQVLATSKEPDTTVPDQWSSMAGASESTIIEPGLVKKQTQELEQKCDLERSVTCAVPEGLSADQTMDGQHMAETTDTPRAIKGNFDDETLALIREIGSALLMSPTPQKSAQEDNEEEEDSCSNMVRYFVRKIEKQAKPSPVESSGSNALVDICGQKPSEIPSKEDALRLAQQRAVSTIGVAVSAHLSGQCAEHSGGFRMQDMSCGEGAFRSVGHVAMGDQASGTEGGFPISPGRSAVAGDEGRKLGAATTSPQSPGSGLHLPLDRMDEESLSSVSLTSSPMVSRAGHSSSEEPSVVRHLVGRFEIKSPDRMTPDFGQDYSLKHRDSAMDSSPCRGSPESQSDSSKTTSLYPTSDGSQFGSATGDLAGTESKSNKLFSTPMETGGEVPLHFQQSKFPGTSPPMSSVPPSVALGTSPLSVSSHMARQKHRTPEAQHTLRSAGAATKSSLAFDIAVELYELGDTPKTEGDAMTAEKIDDSDVALRQPVPTPFSKDGLMALEKKSWRPVRPQSGGGGHHSQRHSVSEGQFDPMGSLHGSSGDKRSGGQQLELYESPHGLEVDTTLRQVSDEGRKIRRLHGKSHPLTKLSQKRVGGGPFHSSM</sequence>
<dbReference type="Pfam" id="PF08766">
    <property type="entry name" value="DEK_C"/>
    <property type="match status" value="1"/>
</dbReference>
<dbReference type="InterPro" id="IPR014876">
    <property type="entry name" value="DEK_C"/>
</dbReference>
<dbReference type="Proteomes" id="UP000694888">
    <property type="component" value="Unplaced"/>
</dbReference>
<reference evidence="14" key="1">
    <citation type="submission" date="2025-08" db="UniProtKB">
        <authorList>
            <consortium name="RefSeq"/>
        </authorList>
    </citation>
    <scope>IDENTIFICATION</scope>
</reference>
<keyword evidence="6" id="KW-0904">Protein phosphatase</keyword>
<dbReference type="PROSITE" id="PS00383">
    <property type="entry name" value="TYR_PHOSPHATASE_1"/>
    <property type="match status" value="1"/>
</dbReference>
<feature type="compositionally biased region" description="Polar residues" evidence="9">
    <location>
        <begin position="1540"/>
        <end position="1551"/>
    </location>
</feature>
<feature type="region of interest" description="Disordered" evidence="9">
    <location>
        <begin position="958"/>
        <end position="1003"/>
    </location>
</feature>
<feature type="compositionally biased region" description="Basic residues" evidence="9">
    <location>
        <begin position="1741"/>
        <end position="1751"/>
    </location>
</feature>
<evidence type="ECO:0000256" key="7">
    <source>
        <dbReference type="ARBA" id="ARBA00023212"/>
    </source>
</evidence>
<feature type="compositionally biased region" description="Basic and acidic residues" evidence="9">
    <location>
        <begin position="775"/>
        <end position="792"/>
    </location>
</feature>